<accession>A0A5B7JHW9</accession>
<keyword evidence="2" id="KW-1185">Reference proteome</keyword>
<evidence type="ECO:0000313" key="2">
    <source>
        <dbReference type="Proteomes" id="UP000324222"/>
    </source>
</evidence>
<name>A0A5B7JHW9_PORTR</name>
<protein>
    <submittedName>
        <fullName evidence="1">Uncharacterized protein</fullName>
    </submittedName>
</protein>
<organism evidence="1 2">
    <name type="scientific">Portunus trituberculatus</name>
    <name type="common">Swimming crab</name>
    <name type="synonym">Neptunus trituberculatus</name>
    <dbReference type="NCBI Taxonomy" id="210409"/>
    <lineage>
        <taxon>Eukaryota</taxon>
        <taxon>Metazoa</taxon>
        <taxon>Ecdysozoa</taxon>
        <taxon>Arthropoda</taxon>
        <taxon>Crustacea</taxon>
        <taxon>Multicrustacea</taxon>
        <taxon>Malacostraca</taxon>
        <taxon>Eumalacostraca</taxon>
        <taxon>Eucarida</taxon>
        <taxon>Decapoda</taxon>
        <taxon>Pleocyemata</taxon>
        <taxon>Brachyura</taxon>
        <taxon>Eubrachyura</taxon>
        <taxon>Portunoidea</taxon>
        <taxon>Portunidae</taxon>
        <taxon>Portuninae</taxon>
        <taxon>Portunus</taxon>
    </lineage>
</organism>
<dbReference type="EMBL" id="VSRR010103240">
    <property type="protein sequence ID" value="MPC95702.1"/>
    <property type="molecule type" value="Genomic_DNA"/>
</dbReference>
<dbReference type="Proteomes" id="UP000324222">
    <property type="component" value="Unassembled WGS sequence"/>
</dbReference>
<proteinExistence type="predicted"/>
<gene>
    <name evidence="1" type="ORF">E2C01_090925</name>
</gene>
<comment type="caution">
    <text evidence="1">The sequence shown here is derived from an EMBL/GenBank/DDBJ whole genome shotgun (WGS) entry which is preliminary data.</text>
</comment>
<evidence type="ECO:0000313" key="1">
    <source>
        <dbReference type="EMBL" id="MPC95702.1"/>
    </source>
</evidence>
<reference evidence="1 2" key="1">
    <citation type="submission" date="2019-05" db="EMBL/GenBank/DDBJ databases">
        <title>Another draft genome of Portunus trituberculatus and its Hox gene families provides insights of decapod evolution.</title>
        <authorList>
            <person name="Jeong J.-H."/>
            <person name="Song I."/>
            <person name="Kim S."/>
            <person name="Choi T."/>
            <person name="Kim D."/>
            <person name="Ryu S."/>
            <person name="Kim W."/>
        </authorList>
    </citation>
    <scope>NUCLEOTIDE SEQUENCE [LARGE SCALE GENOMIC DNA]</scope>
    <source>
        <tissue evidence="1">Muscle</tissue>
    </source>
</reference>
<sequence length="81" mass="9005">MIRATRIAAVGIEEEGDPGAFVRRDLKKISATASQGSTFDITEGQLPDESSRHITSMHLWRPVCNLPGGIAWEKAWNIERK</sequence>
<dbReference type="AlphaFoldDB" id="A0A5B7JHW9"/>